<evidence type="ECO:0000313" key="8">
    <source>
        <dbReference type="Proteomes" id="UP000013827"/>
    </source>
</evidence>
<dbReference type="InterPro" id="IPR036388">
    <property type="entry name" value="WH-like_DNA-bd_sf"/>
</dbReference>
<keyword evidence="8" id="KW-1185">Reference proteome</keyword>
<dbReference type="RefSeq" id="XP_005761592.1">
    <property type="nucleotide sequence ID" value="XM_005761535.1"/>
</dbReference>
<proteinExistence type="inferred from homology"/>
<protein>
    <recommendedName>
        <fullName evidence="6">HSF-type DNA-binding domain-containing protein</fullName>
    </recommendedName>
</protein>
<dbReference type="EnsemblProtists" id="EOD09163">
    <property type="protein sequence ID" value="EOD09163"/>
    <property type="gene ID" value="EMIHUDRAFT_248778"/>
</dbReference>
<dbReference type="HOGENOM" id="CLU_1463852_0_0_1"/>
<feature type="region of interest" description="Disordered" evidence="5">
    <location>
        <begin position="92"/>
        <end position="117"/>
    </location>
</feature>
<name>A0A0D3ID28_EMIH1</name>
<dbReference type="PANTHER" id="PTHR10015">
    <property type="entry name" value="HEAT SHOCK TRANSCRIPTION FACTOR"/>
    <property type="match status" value="1"/>
</dbReference>
<dbReference type="Pfam" id="PF00447">
    <property type="entry name" value="HSF_DNA-bind"/>
    <property type="match status" value="1"/>
</dbReference>
<reference evidence="8" key="1">
    <citation type="journal article" date="2013" name="Nature">
        <title>Pan genome of the phytoplankton Emiliania underpins its global distribution.</title>
        <authorList>
            <person name="Read B.A."/>
            <person name="Kegel J."/>
            <person name="Klute M.J."/>
            <person name="Kuo A."/>
            <person name="Lefebvre S.C."/>
            <person name="Maumus F."/>
            <person name="Mayer C."/>
            <person name="Miller J."/>
            <person name="Monier A."/>
            <person name="Salamov A."/>
            <person name="Young J."/>
            <person name="Aguilar M."/>
            <person name="Claverie J.M."/>
            <person name="Frickenhaus S."/>
            <person name="Gonzalez K."/>
            <person name="Herman E.K."/>
            <person name="Lin Y.C."/>
            <person name="Napier J."/>
            <person name="Ogata H."/>
            <person name="Sarno A.F."/>
            <person name="Shmutz J."/>
            <person name="Schroeder D."/>
            <person name="de Vargas C."/>
            <person name="Verret F."/>
            <person name="von Dassow P."/>
            <person name="Valentin K."/>
            <person name="Van de Peer Y."/>
            <person name="Wheeler G."/>
            <person name="Dacks J.B."/>
            <person name="Delwiche C.F."/>
            <person name="Dyhrman S.T."/>
            <person name="Glockner G."/>
            <person name="John U."/>
            <person name="Richards T."/>
            <person name="Worden A.Z."/>
            <person name="Zhang X."/>
            <person name="Grigoriev I.V."/>
            <person name="Allen A.E."/>
            <person name="Bidle K."/>
            <person name="Borodovsky M."/>
            <person name="Bowler C."/>
            <person name="Brownlee C."/>
            <person name="Cock J.M."/>
            <person name="Elias M."/>
            <person name="Gladyshev V.N."/>
            <person name="Groth M."/>
            <person name="Guda C."/>
            <person name="Hadaegh A."/>
            <person name="Iglesias-Rodriguez M.D."/>
            <person name="Jenkins J."/>
            <person name="Jones B.M."/>
            <person name="Lawson T."/>
            <person name="Leese F."/>
            <person name="Lindquist E."/>
            <person name="Lobanov A."/>
            <person name="Lomsadze A."/>
            <person name="Malik S.B."/>
            <person name="Marsh M.E."/>
            <person name="Mackinder L."/>
            <person name="Mock T."/>
            <person name="Mueller-Roeber B."/>
            <person name="Pagarete A."/>
            <person name="Parker M."/>
            <person name="Probert I."/>
            <person name="Quesneville H."/>
            <person name="Raines C."/>
            <person name="Rensing S.A."/>
            <person name="Riano-Pachon D.M."/>
            <person name="Richier S."/>
            <person name="Rokitta S."/>
            <person name="Shiraiwa Y."/>
            <person name="Soanes D.M."/>
            <person name="van der Giezen M."/>
            <person name="Wahlund T.M."/>
            <person name="Williams B."/>
            <person name="Wilson W."/>
            <person name="Wolfe G."/>
            <person name="Wurch L.L."/>
        </authorList>
    </citation>
    <scope>NUCLEOTIDE SEQUENCE</scope>
</reference>
<evidence type="ECO:0000259" key="6">
    <source>
        <dbReference type="SMART" id="SM00415"/>
    </source>
</evidence>
<dbReference type="SMART" id="SM00415">
    <property type="entry name" value="HSF"/>
    <property type="match status" value="1"/>
</dbReference>
<dbReference type="GO" id="GO:0043565">
    <property type="term" value="F:sequence-specific DNA binding"/>
    <property type="evidence" value="ECO:0007669"/>
    <property type="project" value="InterPro"/>
</dbReference>
<accession>A0A0D3ID28</accession>
<dbReference type="GeneID" id="17255311"/>
<dbReference type="SUPFAM" id="SSF46785">
    <property type="entry name" value="Winged helix' DNA-binding domain"/>
    <property type="match status" value="1"/>
</dbReference>
<evidence type="ECO:0000313" key="7">
    <source>
        <dbReference type="EnsemblProtists" id="EOD09163"/>
    </source>
</evidence>
<feature type="compositionally biased region" description="Basic and acidic residues" evidence="5">
    <location>
        <begin position="97"/>
        <end position="112"/>
    </location>
</feature>
<dbReference type="GO" id="GO:0005634">
    <property type="term" value="C:nucleus"/>
    <property type="evidence" value="ECO:0007669"/>
    <property type="project" value="UniProtKB-SubCell"/>
</dbReference>
<dbReference type="AlphaFoldDB" id="A0A0D3ID28"/>
<dbReference type="STRING" id="2903.R1BHB8"/>
<evidence type="ECO:0000256" key="4">
    <source>
        <dbReference type="RuleBase" id="RU004020"/>
    </source>
</evidence>
<dbReference type="PaxDb" id="2903-EOD09163"/>
<comment type="similarity">
    <text evidence="4">Belongs to the HSF family.</text>
</comment>
<dbReference type="InterPro" id="IPR036390">
    <property type="entry name" value="WH_DNA-bd_sf"/>
</dbReference>
<organism evidence="7 8">
    <name type="scientific">Emiliania huxleyi (strain CCMP1516)</name>
    <dbReference type="NCBI Taxonomy" id="280463"/>
    <lineage>
        <taxon>Eukaryota</taxon>
        <taxon>Haptista</taxon>
        <taxon>Haptophyta</taxon>
        <taxon>Prymnesiophyceae</taxon>
        <taxon>Isochrysidales</taxon>
        <taxon>Noelaerhabdaceae</taxon>
        <taxon>Emiliania</taxon>
    </lineage>
</organism>
<dbReference type="InterPro" id="IPR000232">
    <property type="entry name" value="HSF_DNA-bd"/>
</dbReference>
<dbReference type="Proteomes" id="UP000013827">
    <property type="component" value="Unassembled WGS sequence"/>
</dbReference>
<dbReference type="Gene3D" id="1.10.10.10">
    <property type="entry name" value="Winged helix-like DNA-binding domain superfamily/Winged helix DNA-binding domain"/>
    <property type="match status" value="1"/>
</dbReference>
<dbReference type="KEGG" id="ehx:EMIHUDRAFT_248778"/>
<evidence type="ECO:0000256" key="5">
    <source>
        <dbReference type="SAM" id="MobiDB-lite"/>
    </source>
</evidence>
<keyword evidence="3" id="KW-0539">Nucleus</keyword>
<evidence type="ECO:0000256" key="3">
    <source>
        <dbReference type="ARBA" id="ARBA00023242"/>
    </source>
</evidence>
<reference evidence="7" key="2">
    <citation type="submission" date="2024-10" db="UniProtKB">
        <authorList>
            <consortium name="EnsemblProtists"/>
        </authorList>
    </citation>
    <scope>IDENTIFICATION</scope>
</reference>
<dbReference type="PANTHER" id="PTHR10015:SF206">
    <property type="entry name" value="HSF-TYPE DNA-BINDING DOMAIN-CONTAINING PROTEIN"/>
    <property type="match status" value="1"/>
</dbReference>
<evidence type="ECO:0000256" key="1">
    <source>
        <dbReference type="ARBA" id="ARBA00004123"/>
    </source>
</evidence>
<feature type="domain" description="HSF-type DNA-binding" evidence="6">
    <location>
        <begin position="3"/>
        <end position="94"/>
    </location>
</feature>
<evidence type="ECO:0000256" key="2">
    <source>
        <dbReference type="ARBA" id="ARBA00023125"/>
    </source>
</evidence>
<sequence>MPFVPTFGAKLHELVSSGHDCIGWSEDGTHVWVTNPERLARDVIPRFFGHCSYPSLSRSLHAHSFTISPGSNNTWHHMSFRRDAPALAKTIMRKRPKPNERRRPEAPQDPHVSRAPNAESALARLCEELREEEQAGETLMLTLERTLGCGRPLGHTGPCGSAVLIGKRARVLTAKAREAMAGDSE</sequence>
<keyword evidence="2" id="KW-0238">DNA-binding</keyword>
<comment type="subcellular location">
    <subcellularLocation>
        <location evidence="1">Nucleus</location>
    </subcellularLocation>
</comment>
<dbReference type="GO" id="GO:0003700">
    <property type="term" value="F:DNA-binding transcription factor activity"/>
    <property type="evidence" value="ECO:0007669"/>
    <property type="project" value="InterPro"/>
</dbReference>